<dbReference type="Pfam" id="PF00593">
    <property type="entry name" value="TonB_dep_Rec_b-barrel"/>
    <property type="match status" value="1"/>
</dbReference>
<dbReference type="Gene3D" id="2.40.170.20">
    <property type="entry name" value="TonB-dependent receptor, beta-barrel domain"/>
    <property type="match status" value="1"/>
</dbReference>
<keyword evidence="2 10" id="KW-0813">Transport</keyword>
<dbReference type="GO" id="GO:0015344">
    <property type="term" value="F:siderophore uptake transmembrane transporter activity"/>
    <property type="evidence" value="ECO:0007669"/>
    <property type="project" value="TreeGrafter"/>
</dbReference>
<dbReference type="InterPro" id="IPR039426">
    <property type="entry name" value="TonB-dep_rcpt-like"/>
</dbReference>
<accession>A0A917HE03</accession>
<evidence type="ECO:0000256" key="2">
    <source>
        <dbReference type="ARBA" id="ARBA00022448"/>
    </source>
</evidence>
<evidence type="ECO:0000256" key="8">
    <source>
        <dbReference type="ARBA" id="ARBA00023170"/>
    </source>
</evidence>
<keyword evidence="4 10" id="KW-0812">Transmembrane</keyword>
<dbReference type="InterPro" id="IPR037066">
    <property type="entry name" value="Plug_dom_sf"/>
</dbReference>
<evidence type="ECO:0000259" key="13">
    <source>
        <dbReference type="Pfam" id="PF00593"/>
    </source>
</evidence>
<dbReference type="PROSITE" id="PS52016">
    <property type="entry name" value="TONB_DEPENDENT_REC_3"/>
    <property type="match status" value="1"/>
</dbReference>
<evidence type="ECO:0000259" key="14">
    <source>
        <dbReference type="Pfam" id="PF07715"/>
    </source>
</evidence>
<feature type="domain" description="TonB-dependent receptor-like beta-barrel" evidence="13">
    <location>
        <begin position="161"/>
        <end position="440"/>
    </location>
</feature>
<proteinExistence type="inferred from homology"/>
<gene>
    <name evidence="15" type="ORF">GCM10007415_03100</name>
</gene>
<evidence type="ECO:0000256" key="9">
    <source>
        <dbReference type="ARBA" id="ARBA00023237"/>
    </source>
</evidence>
<keyword evidence="9 10" id="KW-0998">Cell outer membrane</keyword>
<dbReference type="GO" id="GO:0044718">
    <property type="term" value="P:siderophore transmembrane transport"/>
    <property type="evidence" value="ECO:0007669"/>
    <property type="project" value="TreeGrafter"/>
</dbReference>
<dbReference type="SUPFAM" id="SSF56935">
    <property type="entry name" value="Porins"/>
    <property type="match status" value="1"/>
</dbReference>
<dbReference type="InterPro" id="IPR000531">
    <property type="entry name" value="Beta-barrel_TonB"/>
</dbReference>
<evidence type="ECO:0000256" key="1">
    <source>
        <dbReference type="ARBA" id="ARBA00004571"/>
    </source>
</evidence>
<evidence type="ECO:0000256" key="12">
    <source>
        <dbReference type="SAM" id="SignalP"/>
    </source>
</evidence>
<feature type="signal peptide" evidence="12">
    <location>
        <begin position="1"/>
        <end position="20"/>
    </location>
</feature>
<dbReference type="Gene3D" id="2.170.130.10">
    <property type="entry name" value="TonB-dependent receptor, plug domain"/>
    <property type="match status" value="1"/>
</dbReference>
<keyword evidence="5 12" id="KW-0732">Signal</keyword>
<comment type="caution">
    <text evidence="15">The sequence shown here is derived from an EMBL/GenBank/DDBJ whole genome shotgun (WGS) entry which is preliminary data.</text>
</comment>
<evidence type="ECO:0000256" key="11">
    <source>
        <dbReference type="RuleBase" id="RU003357"/>
    </source>
</evidence>
<dbReference type="Pfam" id="PF07715">
    <property type="entry name" value="Plug"/>
    <property type="match status" value="1"/>
</dbReference>
<organism evidence="15 16">
    <name type="scientific">Parapedobacter pyrenivorans</name>
    <dbReference type="NCBI Taxonomy" id="1305674"/>
    <lineage>
        <taxon>Bacteria</taxon>
        <taxon>Pseudomonadati</taxon>
        <taxon>Bacteroidota</taxon>
        <taxon>Sphingobacteriia</taxon>
        <taxon>Sphingobacteriales</taxon>
        <taxon>Sphingobacteriaceae</taxon>
        <taxon>Parapedobacter</taxon>
    </lineage>
</organism>
<evidence type="ECO:0000313" key="15">
    <source>
        <dbReference type="EMBL" id="GGG74925.1"/>
    </source>
</evidence>
<evidence type="ECO:0000256" key="6">
    <source>
        <dbReference type="ARBA" id="ARBA00023077"/>
    </source>
</evidence>
<keyword evidence="3 10" id="KW-1134">Transmembrane beta strand</keyword>
<dbReference type="PANTHER" id="PTHR30069">
    <property type="entry name" value="TONB-DEPENDENT OUTER MEMBRANE RECEPTOR"/>
    <property type="match status" value="1"/>
</dbReference>
<keyword evidence="7 10" id="KW-0472">Membrane</keyword>
<evidence type="ECO:0000256" key="7">
    <source>
        <dbReference type="ARBA" id="ARBA00023136"/>
    </source>
</evidence>
<dbReference type="AlphaFoldDB" id="A0A917HE03"/>
<evidence type="ECO:0000256" key="4">
    <source>
        <dbReference type="ARBA" id="ARBA00022692"/>
    </source>
</evidence>
<dbReference type="EMBL" id="BMER01000001">
    <property type="protein sequence ID" value="GGG74925.1"/>
    <property type="molecule type" value="Genomic_DNA"/>
</dbReference>
<keyword evidence="6 11" id="KW-0798">TonB box</keyword>
<evidence type="ECO:0000256" key="10">
    <source>
        <dbReference type="PROSITE-ProRule" id="PRU01360"/>
    </source>
</evidence>
<dbReference type="InterPro" id="IPR012910">
    <property type="entry name" value="Plug_dom"/>
</dbReference>
<evidence type="ECO:0000256" key="3">
    <source>
        <dbReference type="ARBA" id="ARBA00022452"/>
    </source>
</evidence>
<dbReference type="Proteomes" id="UP000660862">
    <property type="component" value="Unassembled WGS sequence"/>
</dbReference>
<comment type="similarity">
    <text evidence="10 11">Belongs to the TonB-dependent receptor family.</text>
</comment>
<comment type="subcellular location">
    <subcellularLocation>
        <location evidence="1 10">Cell outer membrane</location>
        <topology evidence="1 10">Multi-pass membrane protein</topology>
    </subcellularLocation>
</comment>
<sequence>MNLKFLLPAFVCFSIQHSWAQSPAETDDIKNVFKLGEVSVIGQKNVNTVSAEQIQKYGKNDAATALNLLPGVTLTSIGARNESVVNVRGFDLRQVPLFIDGIPVYVPYDGTVDLGRFTTFDVSEVQVSKGNASVLYGPNALGGAINVITRRPEKELEIQGATGYISGGYRTNFNVGSKWDRFYVQASFSQLNRDFFPMSKKFTPAEFEDGGRRENSYQHDRKYHIKVAFKTRIYYDVFKNLLNSWDDATFITMERGYAFSSIYNDYTIGGIVQHDYQIGMRNLLSTSVQYKQDVRREYDLGEPEQNMNDGNFTLAIEDRFRITEVLDLTAGVSYNNRKSFSAEDYNADTDEISNYPSNSNNAFNIQGALQYRLTPNQQLNLSAGKKTRFATPKDRYSYLMGTTIPNPDLKAEQSVNYDLTYSNRLFNRLFLDGSLFYSKIS</sequence>
<protein>
    <recommendedName>
        <fullName evidence="17">TonB-dependent receptor</fullName>
    </recommendedName>
</protein>
<feature type="domain" description="TonB-dependent receptor plug" evidence="14">
    <location>
        <begin position="44"/>
        <end position="144"/>
    </location>
</feature>
<feature type="chain" id="PRO_5038054506" description="TonB-dependent receptor" evidence="12">
    <location>
        <begin position="21"/>
        <end position="441"/>
    </location>
</feature>
<evidence type="ECO:0000256" key="5">
    <source>
        <dbReference type="ARBA" id="ARBA00022729"/>
    </source>
</evidence>
<evidence type="ECO:0008006" key="17">
    <source>
        <dbReference type="Google" id="ProtNLM"/>
    </source>
</evidence>
<reference evidence="15" key="2">
    <citation type="submission" date="2020-09" db="EMBL/GenBank/DDBJ databases">
        <authorList>
            <person name="Sun Q."/>
            <person name="Zhou Y."/>
        </authorList>
    </citation>
    <scope>NUCLEOTIDE SEQUENCE</scope>
    <source>
        <strain evidence="15">CGMCC 1.12195</strain>
    </source>
</reference>
<dbReference type="InterPro" id="IPR036942">
    <property type="entry name" value="Beta-barrel_TonB_sf"/>
</dbReference>
<dbReference type="GO" id="GO:0009279">
    <property type="term" value="C:cell outer membrane"/>
    <property type="evidence" value="ECO:0007669"/>
    <property type="project" value="UniProtKB-SubCell"/>
</dbReference>
<evidence type="ECO:0000313" key="16">
    <source>
        <dbReference type="Proteomes" id="UP000660862"/>
    </source>
</evidence>
<keyword evidence="8" id="KW-0675">Receptor</keyword>
<keyword evidence="16" id="KW-1185">Reference proteome</keyword>
<name>A0A917HE03_9SPHI</name>
<reference evidence="15" key="1">
    <citation type="journal article" date="2014" name="Int. J. Syst. Evol. Microbiol.">
        <title>Complete genome sequence of Corynebacterium casei LMG S-19264T (=DSM 44701T), isolated from a smear-ripened cheese.</title>
        <authorList>
            <consortium name="US DOE Joint Genome Institute (JGI-PGF)"/>
            <person name="Walter F."/>
            <person name="Albersmeier A."/>
            <person name="Kalinowski J."/>
            <person name="Ruckert C."/>
        </authorList>
    </citation>
    <scope>NUCLEOTIDE SEQUENCE</scope>
    <source>
        <strain evidence="15">CGMCC 1.12195</strain>
    </source>
</reference>
<dbReference type="PANTHER" id="PTHR30069:SF29">
    <property type="entry name" value="HEMOGLOBIN AND HEMOGLOBIN-HAPTOGLOBIN-BINDING PROTEIN 1-RELATED"/>
    <property type="match status" value="1"/>
</dbReference>